<evidence type="ECO:0000256" key="8">
    <source>
        <dbReference type="ARBA" id="ARBA00023304"/>
    </source>
</evidence>
<dbReference type="InterPro" id="IPR050073">
    <property type="entry name" value="2-IPM_HCS-like"/>
</dbReference>
<dbReference type="PROSITE" id="PS00815">
    <property type="entry name" value="AIPM_HOMOCIT_SYNTH_1"/>
    <property type="match status" value="1"/>
</dbReference>
<comment type="pathway">
    <text evidence="1">Amino-acid biosynthesis; L-leucine biosynthesis; L-leucine from 3-methyl-2-oxobutanoate: step 1/4.</text>
</comment>
<keyword evidence="12" id="KW-1185">Reference proteome</keyword>
<dbReference type="InterPro" id="IPR000891">
    <property type="entry name" value="PYR_CT"/>
</dbReference>
<dbReference type="PROSITE" id="PS50991">
    <property type="entry name" value="PYR_CT"/>
    <property type="match status" value="1"/>
</dbReference>
<protein>
    <recommendedName>
        <fullName evidence="3">2-isopropylmalate synthase</fullName>
        <ecNumber evidence="3">2.3.3.13</ecNumber>
    </recommendedName>
</protein>
<evidence type="ECO:0000256" key="2">
    <source>
        <dbReference type="ARBA" id="ARBA00009396"/>
    </source>
</evidence>
<accession>A0ABP9BSB0</accession>
<dbReference type="Pfam" id="PF22617">
    <property type="entry name" value="HCS_D2"/>
    <property type="match status" value="1"/>
</dbReference>
<keyword evidence="4" id="KW-0432">Leucine biosynthesis</keyword>
<keyword evidence="8" id="KW-0100">Branched-chain amino acid biosynthesis</keyword>
<dbReference type="EC" id="2.3.3.13" evidence="3"/>
<evidence type="ECO:0000259" key="10">
    <source>
        <dbReference type="PROSITE" id="PS50991"/>
    </source>
</evidence>
<keyword evidence="5" id="KW-0028">Amino-acid biosynthesis</keyword>
<dbReference type="InterPro" id="IPR013785">
    <property type="entry name" value="Aldolase_TIM"/>
</dbReference>
<dbReference type="Gene3D" id="1.10.238.260">
    <property type="match status" value="1"/>
</dbReference>
<dbReference type="CDD" id="cd07940">
    <property type="entry name" value="DRE_TIM_IPMS"/>
    <property type="match status" value="1"/>
</dbReference>
<evidence type="ECO:0000256" key="4">
    <source>
        <dbReference type="ARBA" id="ARBA00022430"/>
    </source>
</evidence>
<gene>
    <name evidence="11" type="ORF">GCM10023330_00860</name>
</gene>
<dbReference type="Proteomes" id="UP001501433">
    <property type="component" value="Unassembled WGS sequence"/>
</dbReference>
<dbReference type="InterPro" id="IPR054691">
    <property type="entry name" value="LeuA/HCS_post-cat"/>
</dbReference>
<dbReference type="PANTHER" id="PTHR10277:SF9">
    <property type="entry name" value="2-ISOPROPYLMALATE SYNTHASE 1, CHLOROPLASTIC-RELATED"/>
    <property type="match status" value="1"/>
</dbReference>
<dbReference type="PROSITE" id="PS00816">
    <property type="entry name" value="AIPM_HOMOCIT_SYNTH_2"/>
    <property type="match status" value="1"/>
</dbReference>
<sequence>MSDNKVQIFDTTLRDGEQVPGCKLNTEQKLIIAEQLDNLGVDIIEAGFPVSSPGDFKSVEEISKIVKHATVCGLTRSVENDIKVAAEALKYAKTARIHTGIGTSDSHIKHKFKSNREAIIERAVKAVTYAKSFVEDVEFYAEDAGRTDNDYLARVCEAVIKAGATVLNIPDTTGYCLPHEYGAKIKYLKENVKGIEKAILSCHCHNDLGLATANSIEGVINGARQIECTINGIGERAGNTALEEVVMILRQHPYLNLDTNIKSEMLYGMSQLVSDSMGIYTQPNKAIVGANAFAHSSGIHQDGVIKNRETYEIIDPKDVGVTESAIVLTARSGRAALAYRAKNIGYELTKLQLDEIYTNFLDFADNKKEVDDNDIHQIIENSKVYKEITSA</sequence>
<dbReference type="SUPFAM" id="SSF51569">
    <property type="entry name" value="Aldolase"/>
    <property type="match status" value="1"/>
</dbReference>
<reference evidence="12" key="1">
    <citation type="journal article" date="2019" name="Int. J. Syst. Evol. Microbiol.">
        <title>The Global Catalogue of Microorganisms (GCM) 10K type strain sequencing project: providing services to taxonomists for standard genome sequencing and annotation.</title>
        <authorList>
            <consortium name="The Broad Institute Genomics Platform"/>
            <consortium name="The Broad Institute Genome Sequencing Center for Infectious Disease"/>
            <person name="Wu L."/>
            <person name="Ma J."/>
        </authorList>
    </citation>
    <scope>NUCLEOTIDE SEQUENCE [LARGE SCALE GENOMIC DNA]</scope>
    <source>
        <strain evidence="12">JCM 18325</strain>
    </source>
</reference>
<evidence type="ECO:0000256" key="1">
    <source>
        <dbReference type="ARBA" id="ARBA00004689"/>
    </source>
</evidence>
<organism evidence="11 12">
    <name type="scientific">Litoribaculum gwangyangense</name>
    <dbReference type="NCBI Taxonomy" id="1130722"/>
    <lineage>
        <taxon>Bacteria</taxon>
        <taxon>Pseudomonadati</taxon>
        <taxon>Bacteroidota</taxon>
        <taxon>Flavobacteriia</taxon>
        <taxon>Flavobacteriales</taxon>
        <taxon>Flavobacteriaceae</taxon>
        <taxon>Litoribaculum</taxon>
    </lineage>
</organism>
<evidence type="ECO:0000256" key="5">
    <source>
        <dbReference type="ARBA" id="ARBA00022605"/>
    </source>
</evidence>
<proteinExistence type="inferred from homology"/>
<evidence type="ECO:0000256" key="7">
    <source>
        <dbReference type="ARBA" id="ARBA00023211"/>
    </source>
</evidence>
<name>A0ABP9BSB0_9FLAO</name>
<dbReference type="EMBL" id="BAABJW010000001">
    <property type="protein sequence ID" value="GAA4799403.1"/>
    <property type="molecule type" value="Genomic_DNA"/>
</dbReference>
<dbReference type="InterPro" id="IPR002034">
    <property type="entry name" value="AIPM/Hcit_synth_CS"/>
</dbReference>
<dbReference type="NCBIfam" id="NF002086">
    <property type="entry name" value="PRK00915.1-3"/>
    <property type="match status" value="1"/>
</dbReference>
<comment type="caution">
    <text evidence="11">The sequence shown here is derived from an EMBL/GenBank/DDBJ whole genome shotgun (WGS) entry which is preliminary data.</text>
</comment>
<dbReference type="PANTHER" id="PTHR10277">
    <property type="entry name" value="HOMOCITRATE SYNTHASE-RELATED"/>
    <property type="match status" value="1"/>
</dbReference>
<dbReference type="Pfam" id="PF00682">
    <property type="entry name" value="HMGL-like"/>
    <property type="match status" value="1"/>
</dbReference>
<dbReference type="RefSeq" id="WP_345274965.1">
    <property type="nucleotide sequence ID" value="NZ_BAABJW010000001.1"/>
</dbReference>
<feature type="domain" description="Pyruvate carboxyltransferase" evidence="10">
    <location>
        <begin position="6"/>
        <end position="267"/>
    </location>
</feature>
<comment type="similarity">
    <text evidence="2">Belongs to the alpha-IPM synthase/homocitrate synthase family. LeuA type 1 subfamily.</text>
</comment>
<keyword evidence="7" id="KW-0464">Manganese</keyword>
<keyword evidence="6 9" id="KW-0808">Transferase</keyword>
<evidence type="ECO:0000256" key="3">
    <source>
        <dbReference type="ARBA" id="ARBA00012973"/>
    </source>
</evidence>
<evidence type="ECO:0000256" key="6">
    <source>
        <dbReference type="ARBA" id="ARBA00022679"/>
    </source>
</evidence>
<evidence type="ECO:0000313" key="11">
    <source>
        <dbReference type="EMBL" id="GAA4799403.1"/>
    </source>
</evidence>
<evidence type="ECO:0000256" key="9">
    <source>
        <dbReference type="RuleBase" id="RU003523"/>
    </source>
</evidence>
<evidence type="ECO:0000313" key="12">
    <source>
        <dbReference type="Proteomes" id="UP001501433"/>
    </source>
</evidence>
<dbReference type="Gene3D" id="3.20.20.70">
    <property type="entry name" value="Aldolase class I"/>
    <property type="match status" value="1"/>
</dbReference>